<dbReference type="Gene3D" id="2.40.50.230">
    <property type="entry name" value="Gp5 N-terminal domain"/>
    <property type="match status" value="1"/>
</dbReference>
<accession>F0QD67</accession>
<dbReference type="Gene3D" id="2.30.110.50">
    <property type="match status" value="1"/>
</dbReference>
<evidence type="ECO:0000256" key="2">
    <source>
        <dbReference type="ARBA" id="ARBA00005558"/>
    </source>
</evidence>
<dbReference type="InterPro" id="IPR050708">
    <property type="entry name" value="T6SS_VgrG/RHS"/>
</dbReference>
<protein>
    <submittedName>
        <fullName evidence="7">Type VI secretion system Vgr family protein</fullName>
    </submittedName>
</protein>
<dbReference type="Gene3D" id="4.10.220.110">
    <property type="match status" value="1"/>
</dbReference>
<dbReference type="GO" id="GO:0005576">
    <property type="term" value="C:extracellular region"/>
    <property type="evidence" value="ECO:0007669"/>
    <property type="project" value="UniProtKB-SubCell"/>
</dbReference>
<dbReference type="SUPFAM" id="SSF69349">
    <property type="entry name" value="Phage fibre proteins"/>
    <property type="match status" value="1"/>
</dbReference>
<dbReference type="AlphaFoldDB" id="F0QD67"/>
<evidence type="ECO:0000259" key="5">
    <source>
        <dbReference type="Pfam" id="PF10106"/>
    </source>
</evidence>
<dbReference type="SUPFAM" id="SSF69255">
    <property type="entry name" value="gp5 N-terminal domain-like"/>
    <property type="match status" value="1"/>
</dbReference>
<organism evidence="7 8">
    <name type="scientific">Paracidovorax avenae (strain ATCC 19860 / DSM 7227 / CCUG 15838 / JCM 20985 / LMG 2117 / NCPPB 1011)</name>
    <name type="common">Acidovorax avenae</name>
    <dbReference type="NCBI Taxonomy" id="643561"/>
    <lineage>
        <taxon>Bacteria</taxon>
        <taxon>Pseudomonadati</taxon>
        <taxon>Pseudomonadota</taxon>
        <taxon>Betaproteobacteria</taxon>
        <taxon>Burkholderiales</taxon>
        <taxon>Comamonadaceae</taxon>
        <taxon>Paracidovorax</taxon>
    </lineage>
</organism>
<evidence type="ECO:0000256" key="1">
    <source>
        <dbReference type="ARBA" id="ARBA00004613"/>
    </source>
</evidence>
<dbReference type="NCBIfam" id="TIGR01646">
    <property type="entry name" value="vgr_GE"/>
    <property type="match status" value="1"/>
</dbReference>
<dbReference type="RefSeq" id="WP_013594815.1">
    <property type="nucleotide sequence ID" value="NC_015138.1"/>
</dbReference>
<dbReference type="InterPro" id="IPR018769">
    <property type="entry name" value="VgrG2_DUF2345"/>
</dbReference>
<feature type="domain" description="Putative type VI secretion system Rhs element associated Vgr" evidence="6">
    <location>
        <begin position="483"/>
        <end position="580"/>
    </location>
</feature>
<keyword evidence="8" id="KW-1185">Reference proteome</keyword>
<dbReference type="SUPFAM" id="SSF69279">
    <property type="entry name" value="Phage tail proteins"/>
    <property type="match status" value="2"/>
</dbReference>
<dbReference type="InterPro" id="IPR037026">
    <property type="entry name" value="Vgr_OB-fold_dom_sf"/>
</dbReference>
<dbReference type="KEGG" id="aaa:Acav_2399"/>
<feature type="domain" description="DUF2345" evidence="5">
    <location>
        <begin position="665"/>
        <end position="776"/>
    </location>
</feature>
<dbReference type="PANTHER" id="PTHR32305">
    <property type="match status" value="1"/>
</dbReference>
<dbReference type="InterPro" id="IPR028244">
    <property type="entry name" value="T6SS_Rhs_Vgr_dom"/>
</dbReference>
<evidence type="ECO:0000259" key="6">
    <source>
        <dbReference type="Pfam" id="PF13296"/>
    </source>
</evidence>
<dbReference type="Pfam" id="PF05954">
    <property type="entry name" value="Phage_GPD"/>
    <property type="match status" value="1"/>
</dbReference>
<dbReference type="NCBIfam" id="TIGR03361">
    <property type="entry name" value="VI_Rhs_Vgr"/>
    <property type="match status" value="1"/>
</dbReference>
<dbReference type="Proteomes" id="UP000002482">
    <property type="component" value="Chromosome"/>
</dbReference>
<evidence type="ECO:0000313" key="8">
    <source>
        <dbReference type="Proteomes" id="UP000002482"/>
    </source>
</evidence>
<dbReference type="OrthoDB" id="1907165at2"/>
<dbReference type="Pfam" id="PF10106">
    <property type="entry name" value="DUF2345"/>
    <property type="match status" value="1"/>
</dbReference>
<proteinExistence type="inferred from homology"/>
<dbReference type="InterPro" id="IPR006531">
    <property type="entry name" value="Gp5/Vgr_OB"/>
</dbReference>
<comment type="subcellular location">
    <subcellularLocation>
        <location evidence="1">Secreted</location>
    </subcellularLocation>
</comment>
<dbReference type="GeneID" id="34235592"/>
<dbReference type="InterPro" id="IPR017847">
    <property type="entry name" value="T6SS_RhsGE_Vgr_subset"/>
</dbReference>
<keyword evidence="3" id="KW-0964">Secreted</keyword>
<comment type="similarity">
    <text evidence="2">Belongs to the VgrG protein family.</text>
</comment>
<dbReference type="InterPro" id="IPR006533">
    <property type="entry name" value="T6SS_Vgr_RhsGE"/>
</dbReference>
<evidence type="ECO:0000259" key="4">
    <source>
        <dbReference type="Pfam" id="PF04717"/>
    </source>
</evidence>
<name>F0QD67_PARA1</name>
<dbReference type="HOGENOM" id="CLU_004121_1_8_4"/>
<dbReference type="Gene3D" id="3.55.50.10">
    <property type="entry name" value="Baseplate protein-like domains"/>
    <property type="match status" value="1"/>
</dbReference>
<dbReference type="Pfam" id="PF04717">
    <property type="entry name" value="Phage_base_V"/>
    <property type="match status" value="1"/>
</dbReference>
<evidence type="ECO:0000313" key="7">
    <source>
        <dbReference type="EMBL" id="ADX46311.1"/>
    </source>
</evidence>
<feature type="domain" description="Gp5/Type VI secretion system Vgr protein OB-fold" evidence="4">
    <location>
        <begin position="388"/>
        <end position="456"/>
    </location>
</feature>
<reference evidence="7" key="1">
    <citation type="submission" date="2011-02" db="EMBL/GenBank/DDBJ databases">
        <title>Complete sequence of Acidovorax avenae subsp. avenae ATCC 19860.</title>
        <authorList>
            <consortium name="US DOE Joint Genome Institute"/>
            <person name="Lucas S."/>
            <person name="Copeland A."/>
            <person name="Lapidus A."/>
            <person name="Cheng J.-F."/>
            <person name="Goodwin L."/>
            <person name="Pitluck S."/>
            <person name="Chertkov O."/>
            <person name="Held B."/>
            <person name="Detter J.C."/>
            <person name="Han C."/>
            <person name="Tapia R."/>
            <person name="Land M."/>
            <person name="Hauser L."/>
            <person name="Kyrpides N."/>
            <person name="Ivanova N."/>
            <person name="Ovchinnikova G."/>
            <person name="Pagani I."/>
            <person name="Gordon S."/>
            <person name="Woyke T."/>
        </authorList>
    </citation>
    <scope>NUCLEOTIDE SEQUENCE</scope>
    <source>
        <strain evidence="7">ATCC 19860</strain>
    </source>
</reference>
<dbReference type="EMBL" id="CP002521">
    <property type="protein sequence ID" value="ADX46311.1"/>
    <property type="molecule type" value="Genomic_DNA"/>
</dbReference>
<evidence type="ECO:0000256" key="3">
    <source>
        <dbReference type="ARBA" id="ARBA00022525"/>
    </source>
</evidence>
<sequence length="839" mass="91756">MTRRVTIQTPLGDALNFRELRGREELSQVFSLDIDLLSEDKSIDPKALLGKSATVVVETEGGGRRYLDGIVTRFGTQGQDHRFYAYRLRLQPWLWLASRKSDFRIFQNKSVPDIIEEVLGAYGYPMEKKLSRSYRTWEYCVQYDESDLQFVSRLMEHEGIYYYHQHAQGQHTLTLADDIVASHQPLPGAATIPFYPPEKSATADRENIHAWELHEEIHSGRFYNDDYDFKKPKADLANMRQMPPGHSHDAYETYEWPGGYTEFGDGEAYARVRLQENLSGRSTVRGESRHRSLATGYLFTLENYPRGDQNQQYLITGLQYHFKENPRVSAANPGGKGTVQEEGSFQRFTLQAQPTSLPYTPARVTPKPKTTGPQTAVVVGPPGEEIWPDQYGRVKVQFHWDRQGKFDEQSSCWIRVSQGWAGQNYGSIYLPRIGQEVIVDFLSGDPDQPIITGRVYNADQMPPWKLPEHKTQSGTLTRWSKGGGGASMLRFEDQKGIEHLELSNTYGNTYLNMGYLMHQGTGSQRGYGFELRTDLWGSIRADKGLLITTYNQDFTSRVSVNNPDGFEHMGATLANTASLMQEAGQAVSSAQSTIGTLNAAKSSQISSLGSAIAAITGGGAGGAASLAKMASALSGGGGGGAETAMPTDTDPAMADARSLMDLSRDITKPVVSIVSPEGQSLISPKPIVVSSGQSTSVRAQQHVTVSSGAQLTQLAKSGMFTHVTEGGQTNIVSAGDVASVAKTGHMNLVAEQNITVSSTALNAHLLAKENTVVSAETDTVFVSAGKHITEVAGESITLVCGKASITLKSDGTIVLNGVKGVFNFEDDLDQFGKKINLNC</sequence>
<dbReference type="Pfam" id="PF13296">
    <property type="entry name" value="T6SS_Vgr"/>
    <property type="match status" value="1"/>
</dbReference>
<dbReference type="PANTHER" id="PTHR32305:SF15">
    <property type="entry name" value="PROTEIN RHSA-RELATED"/>
    <property type="match status" value="1"/>
</dbReference>
<gene>
    <name evidence="7" type="ordered locus">Acav_2399</name>
</gene>